<dbReference type="Proteomes" id="UP000623467">
    <property type="component" value="Unassembled WGS sequence"/>
</dbReference>
<organism evidence="1 2">
    <name type="scientific">Mycena sanguinolenta</name>
    <dbReference type="NCBI Taxonomy" id="230812"/>
    <lineage>
        <taxon>Eukaryota</taxon>
        <taxon>Fungi</taxon>
        <taxon>Dikarya</taxon>
        <taxon>Basidiomycota</taxon>
        <taxon>Agaricomycotina</taxon>
        <taxon>Agaricomycetes</taxon>
        <taxon>Agaricomycetidae</taxon>
        <taxon>Agaricales</taxon>
        <taxon>Marasmiineae</taxon>
        <taxon>Mycenaceae</taxon>
        <taxon>Mycena</taxon>
    </lineage>
</organism>
<sequence>MFIYPTGFPSPATVILSTSRARWASIWRVQAAGFRLTRARTSGTDASKLIEKQTSLPGFAAGDIPTRAVARRDAIHHGLSGFGRRNSLLVIYVAAVLHANRAKLNGLKLHFSIYEMQKDHEKGSGYSCQTTSDGALNTGIPGQQDIPKVVANDLPSEFAELTDLAKCITAELEKDVDGHKARLKEENVAALKLFVDAIHDSKIDARQAFTTRGAVGQIQQAKIEEALQYIKEHMQDVITVDRHFEHEVVGVVVTNPQKPQFKVKRIGTRDEPTLVTFDFVHLANGAPARAAIPRDVLETSGHKVFTAVPNHAGVKDFLINNNLLDQDNHYVPLILQHTSFITATDMGYTIDEAKAKEYRGLLKFISHPRDSTPPRHIDANHFASPTKPILTSEDVHALLLQKHFDWLNFLDRLPRRERRALPPQAAQGSALPAAHGREGAYGLQRTGYWLLFGGQGFHANPAQVEAELVKKAPLTRKDRAGFLMRRGSLADITSLAYVENRSNKEFFARYTTMQNLITASPPAIHQLVARMFELGVVTHEVGDYEDVLPNCSPNVLFAPDLADRKADQVLKSLAGKVKEVVPSQPEYAKGRFLRVKDDEVLTHAIDVGQGGQGTRVMRATDAKDQSIVGMRWPDTAFLDAAAHGAATLAPMTVLLSSIAQQGTDKPAEKLLEYYTAGLPTAAEFTAEVEQFRPVWEEMHQKHAFLALCEEVSGNFDDYLEYTDQVFNATTRDQLVGRWTAANMHVSALKKYEEARRSIPEFNPPSVEEYFARFVDLSPSEVERCWDAHFVRCN</sequence>
<accession>A0A8H6XE46</accession>
<gene>
    <name evidence="1" type="ORF">MSAN_02156900</name>
</gene>
<dbReference type="OrthoDB" id="3029887at2759"/>
<evidence type="ECO:0000313" key="2">
    <source>
        <dbReference type="Proteomes" id="UP000623467"/>
    </source>
</evidence>
<dbReference type="AlphaFoldDB" id="A0A8H6XE46"/>
<keyword evidence="2" id="KW-1185">Reference proteome</keyword>
<reference evidence="1" key="1">
    <citation type="submission" date="2020-05" db="EMBL/GenBank/DDBJ databases">
        <title>Mycena genomes resolve the evolution of fungal bioluminescence.</title>
        <authorList>
            <person name="Tsai I.J."/>
        </authorList>
    </citation>
    <scope>NUCLEOTIDE SEQUENCE</scope>
    <source>
        <strain evidence="1">160909Yilan</strain>
    </source>
</reference>
<dbReference type="EMBL" id="JACAZH010000031">
    <property type="protein sequence ID" value="KAF7339428.1"/>
    <property type="molecule type" value="Genomic_DNA"/>
</dbReference>
<protein>
    <submittedName>
        <fullName evidence="1">Uncharacterized protein</fullName>
    </submittedName>
</protein>
<evidence type="ECO:0000313" key="1">
    <source>
        <dbReference type="EMBL" id="KAF7339428.1"/>
    </source>
</evidence>
<name>A0A8H6XE46_9AGAR</name>
<comment type="caution">
    <text evidence="1">The sequence shown here is derived from an EMBL/GenBank/DDBJ whole genome shotgun (WGS) entry which is preliminary data.</text>
</comment>
<proteinExistence type="predicted"/>